<keyword evidence="2" id="KW-0472">Membrane</keyword>
<dbReference type="AlphaFoldDB" id="A0A1F6F003"/>
<proteinExistence type="predicted"/>
<evidence type="ECO:0000256" key="1">
    <source>
        <dbReference type="SAM" id="MobiDB-lite"/>
    </source>
</evidence>
<feature type="region of interest" description="Disordered" evidence="1">
    <location>
        <begin position="305"/>
        <end position="353"/>
    </location>
</feature>
<evidence type="ECO:0000256" key="2">
    <source>
        <dbReference type="SAM" id="Phobius"/>
    </source>
</evidence>
<organism evidence="4 5">
    <name type="scientific">Candidatus Kaiserbacteria bacterium RIFCSPLOWO2_01_FULL_54_13</name>
    <dbReference type="NCBI Taxonomy" id="1798512"/>
    <lineage>
        <taxon>Bacteria</taxon>
        <taxon>Candidatus Kaiseribacteriota</taxon>
    </lineage>
</organism>
<feature type="region of interest" description="Disordered" evidence="1">
    <location>
        <begin position="138"/>
        <end position="195"/>
    </location>
</feature>
<feature type="compositionally biased region" description="Polar residues" evidence="1">
    <location>
        <begin position="183"/>
        <end position="195"/>
    </location>
</feature>
<protein>
    <recommendedName>
        <fullName evidence="3">SpaA-like prealbumin fold domain-containing protein</fullName>
    </recommendedName>
</protein>
<keyword evidence="2" id="KW-1133">Transmembrane helix</keyword>
<feature type="compositionally biased region" description="Acidic residues" evidence="1">
    <location>
        <begin position="167"/>
        <end position="176"/>
    </location>
</feature>
<dbReference type="InterPro" id="IPR045826">
    <property type="entry name" value="SpaA_PFL_dom_2"/>
</dbReference>
<gene>
    <name evidence="4" type="ORF">A3A39_04945</name>
</gene>
<feature type="compositionally biased region" description="Pro residues" evidence="1">
    <location>
        <begin position="151"/>
        <end position="160"/>
    </location>
</feature>
<dbReference type="InterPro" id="IPR036366">
    <property type="entry name" value="PGBDSf"/>
</dbReference>
<keyword evidence="2" id="KW-0812">Transmembrane</keyword>
<feature type="transmembrane region" description="Helical" evidence="2">
    <location>
        <begin position="6"/>
        <end position="26"/>
    </location>
</feature>
<dbReference type="EMBL" id="MFLZ01000040">
    <property type="protein sequence ID" value="OGG79197.1"/>
    <property type="molecule type" value="Genomic_DNA"/>
</dbReference>
<comment type="caution">
    <text evidence="4">The sequence shown here is derived from an EMBL/GenBank/DDBJ whole genome shotgun (WGS) entry which is preliminary data.</text>
</comment>
<evidence type="ECO:0000313" key="4">
    <source>
        <dbReference type="EMBL" id="OGG79197.1"/>
    </source>
</evidence>
<dbReference type="STRING" id="1798512.A3A39_04945"/>
<name>A0A1F6F003_9BACT</name>
<evidence type="ECO:0000259" key="3">
    <source>
        <dbReference type="Pfam" id="PF19403"/>
    </source>
</evidence>
<feature type="domain" description="SpaA-like prealbumin fold" evidence="3">
    <location>
        <begin position="197"/>
        <end position="285"/>
    </location>
</feature>
<dbReference type="Proteomes" id="UP000177372">
    <property type="component" value="Unassembled WGS sequence"/>
</dbReference>
<reference evidence="4 5" key="1">
    <citation type="journal article" date="2016" name="Nat. Commun.">
        <title>Thousands of microbial genomes shed light on interconnected biogeochemical processes in an aquifer system.</title>
        <authorList>
            <person name="Anantharaman K."/>
            <person name="Brown C.T."/>
            <person name="Hug L.A."/>
            <person name="Sharon I."/>
            <person name="Castelle C.J."/>
            <person name="Probst A.J."/>
            <person name="Thomas B.C."/>
            <person name="Singh A."/>
            <person name="Wilkins M.J."/>
            <person name="Karaoz U."/>
            <person name="Brodie E.L."/>
            <person name="Williams K.H."/>
            <person name="Hubbard S.S."/>
            <person name="Banfield J.F."/>
        </authorList>
    </citation>
    <scope>NUCLEOTIDE SEQUENCE [LARGE SCALE GENOMIC DNA]</scope>
</reference>
<evidence type="ECO:0000313" key="5">
    <source>
        <dbReference type="Proteomes" id="UP000177372"/>
    </source>
</evidence>
<dbReference type="Pfam" id="PF19403">
    <property type="entry name" value="SpaA_2"/>
    <property type="match status" value="1"/>
</dbReference>
<accession>A0A1F6F003</accession>
<feature type="compositionally biased region" description="Gly residues" evidence="1">
    <location>
        <begin position="340"/>
        <end position="352"/>
    </location>
</feature>
<sequence>MALTKAVRIGGIIVLVLLMTVVFSFVGNQRRAYAELPPPDLGSQIVCIVFDTLTQLGDPIPVLTTDDCTNPPSAPAQCVDGIDNDGDGLVDAADPGCADGADNNEFNTTLLTPSACADGIDNDGDGLIDFVPVLGDPGCSDIFDENEGDNPPTPPPPPQAPACSDGIDNDDDDLVDSADPGCSGSSDTDETNTPTGTAQLVVVKIVINDNGGTSTVSDFSLHISTSSPGFAEAIGMSSGATTTVSAGTWFVGEDSVSGYTATFSGECNASGQVTLAGGETKTCYITNNDVAPSALPACSDGADNDGDGLVDSADPGCSGASDSDETNPSGGGVPENPPSSGGGGGGGGGGLSWGTPLFTSTTTGIVLGFSTTTESCDRYLTSFIKAGGNNDADQVKRLQRFLRDFEGAKVSETGIYDGTTLAAVHAFQTKYAAEILAPWGTSKSTGYVYLTTRKKVNEIFCRNTRVFFLTVDELKKIEGARAAGGAQAPAAHAAPKPVPPSPAGLFVPAKASATSARPLPLEDASSGGGLLSPLRNMVDFVRGIFNRSR</sequence>
<dbReference type="Gene3D" id="1.10.101.10">
    <property type="entry name" value="PGBD-like superfamily/PGBD"/>
    <property type="match status" value="1"/>
</dbReference>